<evidence type="ECO:0000256" key="2">
    <source>
        <dbReference type="ARBA" id="ARBA00006873"/>
    </source>
</evidence>
<dbReference type="InterPro" id="IPR000823">
    <property type="entry name" value="Peroxidase_pln"/>
</dbReference>
<comment type="caution">
    <text evidence="15">The sequence shown here is derived from an EMBL/GenBank/DDBJ whole genome shotgun (WGS) entry which is preliminary data.</text>
</comment>
<dbReference type="PRINTS" id="PR00458">
    <property type="entry name" value="PEROXIDASE"/>
</dbReference>
<feature type="disulfide bond" evidence="13">
    <location>
        <begin position="61"/>
        <end position="93"/>
    </location>
</feature>
<comment type="catalytic activity">
    <reaction evidence="1">
        <text>2 a phenolic donor + H2O2 = 2 a phenolic radical donor + 2 H2O</text>
        <dbReference type="Rhea" id="RHEA:56136"/>
        <dbReference type="ChEBI" id="CHEBI:15377"/>
        <dbReference type="ChEBI" id="CHEBI:16240"/>
        <dbReference type="ChEBI" id="CHEBI:139520"/>
        <dbReference type="ChEBI" id="CHEBI:139521"/>
        <dbReference type="EC" id="1.11.1.7"/>
    </reaction>
</comment>
<evidence type="ECO:0000256" key="6">
    <source>
        <dbReference type="ARBA" id="ARBA00022723"/>
    </source>
</evidence>
<comment type="cofactor">
    <cofactor evidence="12">
        <name>heme b</name>
        <dbReference type="ChEBI" id="CHEBI:60344"/>
    </cofactor>
    <text evidence="12">Binds 1 heme b (iron(II)-protoporphyrin IX) group per subunit.</text>
</comment>
<keyword evidence="10 13" id="KW-1015">Disulfide bond</keyword>
<evidence type="ECO:0000256" key="1">
    <source>
        <dbReference type="ARBA" id="ARBA00000189"/>
    </source>
</evidence>
<protein>
    <recommendedName>
        <fullName evidence="3">peroxidase</fullName>
        <ecNumber evidence="3">1.11.1.7</ecNumber>
    </recommendedName>
</protein>
<keyword evidence="8 15" id="KW-0560">Oxidoreductase</keyword>
<feature type="binding site" evidence="12">
    <location>
        <position position="114"/>
    </location>
    <ligand>
        <name>Ca(2+)</name>
        <dbReference type="ChEBI" id="CHEBI:29108"/>
        <label>2</label>
    </ligand>
</feature>
<dbReference type="GO" id="GO:0006979">
    <property type="term" value="P:response to oxidative stress"/>
    <property type="evidence" value="ECO:0007669"/>
    <property type="project" value="InterPro"/>
</dbReference>
<dbReference type="STRING" id="429701.A0A2G9H2H3"/>
<dbReference type="GO" id="GO:0046872">
    <property type="term" value="F:metal ion binding"/>
    <property type="evidence" value="ECO:0007669"/>
    <property type="project" value="UniProtKB-KW"/>
</dbReference>
<evidence type="ECO:0000256" key="13">
    <source>
        <dbReference type="PIRSR" id="PIRSR600823-5"/>
    </source>
</evidence>
<dbReference type="Pfam" id="PF00141">
    <property type="entry name" value="peroxidase"/>
    <property type="match status" value="1"/>
</dbReference>
<dbReference type="PROSITE" id="PS50873">
    <property type="entry name" value="PEROXIDASE_4"/>
    <property type="match status" value="1"/>
</dbReference>
<keyword evidence="5" id="KW-0349">Heme</keyword>
<dbReference type="Gene3D" id="1.10.420.10">
    <property type="entry name" value="Peroxidase, domain 2"/>
    <property type="match status" value="1"/>
</dbReference>
<evidence type="ECO:0000313" key="16">
    <source>
        <dbReference type="Proteomes" id="UP000231279"/>
    </source>
</evidence>
<reference evidence="16" key="1">
    <citation type="journal article" date="2018" name="Gigascience">
        <title>Genome assembly of the Pink Ipe (Handroanthus impetiginosus, Bignoniaceae), a highly valued, ecologically keystone Neotropical timber forest tree.</title>
        <authorList>
            <person name="Silva-Junior O.B."/>
            <person name="Grattapaglia D."/>
            <person name="Novaes E."/>
            <person name="Collevatti R.G."/>
        </authorList>
    </citation>
    <scope>NUCLEOTIDE SEQUENCE [LARGE SCALE GENOMIC DNA]</scope>
    <source>
        <strain evidence="16">cv. UFG-1</strain>
    </source>
</reference>
<dbReference type="GO" id="GO:0140825">
    <property type="term" value="F:lactoperoxidase activity"/>
    <property type="evidence" value="ECO:0007669"/>
    <property type="project" value="UniProtKB-EC"/>
</dbReference>
<comment type="cofactor">
    <cofactor evidence="12">
        <name>Ca(2+)</name>
        <dbReference type="ChEBI" id="CHEBI:29108"/>
    </cofactor>
    <text evidence="12">Binds 2 calcium ions per subunit.</text>
</comment>
<evidence type="ECO:0000259" key="14">
    <source>
        <dbReference type="PROSITE" id="PS50873"/>
    </source>
</evidence>
<evidence type="ECO:0000256" key="5">
    <source>
        <dbReference type="ARBA" id="ARBA00022617"/>
    </source>
</evidence>
<feature type="domain" description="Plant heme peroxidase family profile" evidence="14">
    <location>
        <begin position="1"/>
        <end position="117"/>
    </location>
</feature>
<evidence type="ECO:0000256" key="7">
    <source>
        <dbReference type="ARBA" id="ARBA00022837"/>
    </source>
</evidence>
<dbReference type="SUPFAM" id="SSF48113">
    <property type="entry name" value="Heme-dependent peroxidases"/>
    <property type="match status" value="1"/>
</dbReference>
<accession>A0A2G9H2H3</accession>
<evidence type="ECO:0000256" key="11">
    <source>
        <dbReference type="PIRSR" id="PIRSR600823-2"/>
    </source>
</evidence>
<dbReference type="PANTHER" id="PTHR31235">
    <property type="entry name" value="PEROXIDASE 25-RELATED"/>
    <property type="match status" value="1"/>
</dbReference>
<comment type="similarity">
    <text evidence="2">Belongs to the peroxidase family. Ascorbate peroxidase subfamily.</text>
</comment>
<organism evidence="15 16">
    <name type="scientific">Handroanthus impetiginosus</name>
    <dbReference type="NCBI Taxonomy" id="429701"/>
    <lineage>
        <taxon>Eukaryota</taxon>
        <taxon>Viridiplantae</taxon>
        <taxon>Streptophyta</taxon>
        <taxon>Embryophyta</taxon>
        <taxon>Tracheophyta</taxon>
        <taxon>Spermatophyta</taxon>
        <taxon>Magnoliopsida</taxon>
        <taxon>eudicotyledons</taxon>
        <taxon>Gunneridae</taxon>
        <taxon>Pentapetalae</taxon>
        <taxon>asterids</taxon>
        <taxon>lamiids</taxon>
        <taxon>Lamiales</taxon>
        <taxon>Bignoniaceae</taxon>
        <taxon>Crescentiina</taxon>
        <taxon>Tabebuia alliance</taxon>
        <taxon>Handroanthus</taxon>
    </lineage>
</organism>
<evidence type="ECO:0000256" key="3">
    <source>
        <dbReference type="ARBA" id="ARBA00012313"/>
    </source>
</evidence>
<dbReference type="InterPro" id="IPR019793">
    <property type="entry name" value="Peroxidases_heam-ligand_BS"/>
</dbReference>
<evidence type="ECO:0000256" key="12">
    <source>
        <dbReference type="PIRSR" id="PIRSR600823-3"/>
    </source>
</evidence>
<dbReference type="EMBL" id="NKXS01002881">
    <property type="protein sequence ID" value="PIN11719.1"/>
    <property type="molecule type" value="Genomic_DNA"/>
</dbReference>
<dbReference type="GO" id="GO:0020037">
    <property type="term" value="F:heme binding"/>
    <property type="evidence" value="ECO:0007669"/>
    <property type="project" value="InterPro"/>
</dbReference>
<keyword evidence="7 12" id="KW-0106">Calcium</keyword>
<keyword evidence="16" id="KW-1185">Reference proteome</keyword>
<dbReference type="PROSITE" id="PS00435">
    <property type="entry name" value="PEROXIDASE_1"/>
    <property type="match status" value="1"/>
</dbReference>
<dbReference type="EC" id="1.11.1.7" evidence="3"/>
<evidence type="ECO:0000256" key="10">
    <source>
        <dbReference type="ARBA" id="ARBA00023157"/>
    </source>
</evidence>
<dbReference type="FunFam" id="1.10.420.10:FF:000001">
    <property type="entry name" value="Peroxidase"/>
    <property type="match status" value="1"/>
</dbReference>
<dbReference type="PRINTS" id="PR00461">
    <property type="entry name" value="PLPEROXIDASE"/>
</dbReference>
<evidence type="ECO:0000256" key="4">
    <source>
        <dbReference type="ARBA" id="ARBA00022559"/>
    </source>
</evidence>
<name>A0A2G9H2H3_9LAMI</name>
<evidence type="ECO:0000256" key="8">
    <source>
        <dbReference type="ARBA" id="ARBA00023002"/>
    </source>
</evidence>
<proteinExistence type="inferred from homology"/>
<keyword evidence="4 15" id="KW-0575">Peroxidase</keyword>
<feature type="binding site" evidence="12">
    <location>
        <position position="55"/>
    </location>
    <ligand>
        <name>Ca(2+)</name>
        <dbReference type="ChEBI" id="CHEBI:29108"/>
        <label>2</label>
    </ligand>
</feature>
<dbReference type="OrthoDB" id="2113341at2759"/>
<evidence type="ECO:0000313" key="15">
    <source>
        <dbReference type="EMBL" id="PIN11719.1"/>
    </source>
</evidence>
<feature type="binding site" evidence="11">
    <location>
        <position position="24"/>
    </location>
    <ligand>
        <name>substrate</name>
    </ligand>
</feature>
<dbReference type="AlphaFoldDB" id="A0A2G9H2H3"/>
<sequence length="117" mass="12740">MWQVFTWRKDGKVSLASEATANLPSASANFTTLLKIFANNGLDLSDLAALSGAHTIGVSHCTLVARRLYNFTGKGDSDPSLNIEYANKLRTICPNLINSSTILEMDPESSLSFDSHY</sequence>
<dbReference type="InterPro" id="IPR002016">
    <property type="entry name" value="Haem_peroxidase"/>
</dbReference>
<keyword evidence="6 12" id="KW-0479">Metal-binding</keyword>
<feature type="binding site" evidence="12">
    <location>
        <position position="106"/>
    </location>
    <ligand>
        <name>Ca(2+)</name>
        <dbReference type="ChEBI" id="CHEBI:29108"/>
        <label>2</label>
    </ligand>
</feature>
<gene>
    <name evidence="15" type="ORF">CDL12_15679</name>
</gene>
<keyword evidence="9 12" id="KW-0408">Iron</keyword>
<dbReference type="InterPro" id="IPR010255">
    <property type="entry name" value="Haem_peroxidase_sf"/>
</dbReference>
<dbReference type="Proteomes" id="UP000231279">
    <property type="component" value="Unassembled WGS sequence"/>
</dbReference>
<feature type="binding site" description="axial binding residue" evidence="12">
    <location>
        <position position="54"/>
    </location>
    <ligand>
        <name>heme b</name>
        <dbReference type="ChEBI" id="CHEBI:60344"/>
    </ligand>
    <ligandPart>
        <name>Fe</name>
        <dbReference type="ChEBI" id="CHEBI:18248"/>
    </ligandPart>
</feature>
<evidence type="ECO:0000256" key="9">
    <source>
        <dbReference type="ARBA" id="ARBA00023004"/>
    </source>
</evidence>